<evidence type="ECO:0000313" key="1">
    <source>
        <dbReference type="EMBL" id="MBB2158267.1"/>
    </source>
</evidence>
<dbReference type="AlphaFoldDB" id="A0A7W4I8K3"/>
<dbReference type="Proteomes" id="UP000550787">
    <property type="component" value="Unassembled WGS sequence"/>
</dbReference>
<proteinExistence type="predicted"/>
<reference evidence="1 2" key="1">
    <citation type="submission" date="2020-04" db="EMBL/GenBank/DDBJ databases">
        <title>Description of novel Gluconacetobacter.</title>
        <authorList>
            <person name="Sombolestani A."/>
        </authorList>
    </citation>
    <scope>NUCLEOTIDE SEQUENCE [LARGE SCALE GENOMIC DNA]</scope>
    <source>
        <strain evidence="1 2">LMG 7603</strain>
    </source>
</reference>
<dbReference type="EMBL" id="JABEQG010000070">
    <property type="protein sequence ID" value="MBB2158267.1"/>
    <property type="molecule type" value="Genomic_DNA"/>
</dbReference>
<evidence type="ECO:0000313" key="2">
    <source>
        <dbReference type="Proteomes" id="UP000550787"/>
    </source>
</evidence>
<accession>A0A7W4I8K3</accession>
<dbReference type="RefSeq" id="WP_183116646.1">
    <property type="nucleotide sequence ID" value="NZ_JABEQG010000070.1"/>
</dbReference>
<comment type="caution">
    <text evidence="1">The sequence shown here is derived from an EMBL/GenBank/DDBJ whole genome shotgun (WGS) entry which is preliminary data.</text>
</comment>
<protein>
    <submittedName>
        <fullName evidence="1">Uncharacterized protein</fullName>
    </submittedName>
</protein>
<sequence>MSRSLIQIVALQQEQAILNALPKGSGNTPIGKLMNADQAERFGHLRTQILAFNFDEMIESGLARDSEAVSVMYSAAKAQQENAGPPKSSNKAPLLLYSVLHSDPAMKPNCLT</sequence>
<gene>
    <name evidence="1" type="ORF">HLH33_18545</name>
</gene>
<organism evidence="1 2">
    <name type="scientific">Gluconacetobacter diazotrophicus</name>
    <name type="common">Acetobacter diazotrophicus</name>
    <dbReference type="NCBI Taxonomy" id="33996"/>
    <lineage>
        <taxon>Bacteria</taxon>
        <taxon>Pseudomonadati</taxon>
        <taxon>Pseudomonadota</taxon>
        <taxon>Alphaproteobacteria</taxon>
        <taxon>Acetobacterales</taxon>
        <taxon>Acetobacteraceae</taxon>
        <taxon>Gluconacetobacter</taxon>
    </lineage>
</organism>
<name>A0A7W4I8K3_GLUDI</name>